<dbReference type="PROSITE" id="PS50949">
    <property type="entry name" value="HTH_GNTR"/>
    <property type="match status" value="1"/>
</dbReference>
<dbReference type="PANTHER" id="PTHR38445:SF7">
    <property type="entry name" value="GNTR-FAMILY TRANSCRIPTIONAL REGULATOR"/>
    <property type="match status" value="1"/>
</dbReference>
<keyword evidence="1" id="KW-0805">Transcription regulation</keyword>
<sequence length="146" mass="16315">MFSINPNSGEPIYRQLVEQIRRMVASEQLKAGDELPSVRELAAHYAVNPMTISKAYSLLETEGILARQRGKPMTIAQQPMQAQTEAARVQQLLPYLTHVALVAKQLQLSKQTVLLALTEQLTLTEQRDLTAGVELIEASEQHLDDH</sequence>
<proteinExistence type="predicted"/>
<dbReference type="InterPro" id="IPR036390">
    <property type="entry name" value="WH_DNA-bd_sf"/>
</dbReference>
<protein>
    <recommendedName>
        <fullName evidence="4">HTH gntR-type domain-containing protein</fullName>
    </recommendedName>
</protein>
<dbReference type="Pfam" id="PF00392">
    <property type="entry name" value="GntR"/>
    <property type="match status" value="1"/>
</dbReference>
<evidence type="ECO:0000313" key="6">
    <source>
        <dbReference type="Proteomes" id="UP000634667"/>
    </source>
</evidence>
<keyword evidence="6" id="KW-1185">Reference proteome</keyword>
<dbReference type="CDD" id="cd07377">
    <property type="entry name" value="WHTH_GntR"/>
    <property type="match status" value="1"/>
</dbReference>
<evidence type="ECO:0000256" key="1">
    <source>
        <dbReference type="ARBA" id="ARBA00023015"/>
    </source>
</evidence>
<dbReference type="SMART" id="SM00345">
    <property type="entry name" value="HTH_GNTR"/>
    <property type="match status" value="1"/>
</dbReference>
<accession>A0ABQ2WT24</accession>
<dbReference type="PANTHER" id="PTHR38445">
    <property type="entry name" value="HTH-TYPE TRANSCRIPTIONAL REPRESSOR YTRA"/>
    <property type="match status" value="1"/>
</dbReference>
<keyword evidence="3" id="KW-0804">Transcription</keyword>
<dbReference type="SUPFAM" id="SSF46785">
    <property type="entry name" value="Winged helix' DNA-binding domain"/>
    <property type="match status" value="1"/>
</dbReference>
<evidence type="ECO:0000259" key="4">
    <source>
        <dbReference type="PROSITE" id="PS50949"/>
    </source>
</evidence>
<gene>
    <name evidence="5" type="ORF">GCM10008111_22620</name>
</gene>
<name>A0ABQ2WT24_9ALTE</name>
<evidence type="ECO:0000313" key="5">
    <source>
        <dbReference type="EMBL" id="GGW66151.1"/>
    </source>
</evidence>
<keyword evidence="2" id="KW-0238">DNA-binding</keyword>
<organism evidence="5 6">
    <name type="scientific">Alishewanella tabrizica</name>
    <dbReference type="NCBI Taxonomy" id="671278"/>
    <lineage>
        <taxon>Bacteria</taxon>
        <taxon>Pseudomonadati</taxon>
        <taxon>Pseudomonadota</taxon>
        <taxon>Gammaproteobacteria</taxon>
        <taxon>Alteromonadales</taxon>
        <taxon>Alteromonadaceae</taxon>
        <taxon>Alishewanella</taxon>
    </lineage>
</organism>
<dbReference type="Proteomes" id="UP000634667">
    <property type="component" value="Unassembled WGS sequence"/>
</dbReference>
<comment type="caution">
    <text evidence="5">The sequence shown here is derived from an EMBL/GenBank/DDBJ whole genome shotgun (WGS) entry which is preliminary data.</text>
</comment>
<evidence type="ECO:0000256" key="3">
    <source>
        <dbReference type="ARBA" id="ARBA00023163"/>
    </source>
</evidence>
<evidence type="ECO:0000256" key="2">
    <source>
        <dbReference type="ARBA" id="ARBA00023125"/>
    </source>
</evidence>
<dbReference type="Gene3D" id="1.10.10.10">
    <property type="entry name" value="Winged helix-like DNA-binding domain superfamily/Winged helix DNA-binding domain"/>
    <property type="match status" value="1"/>
</dbReference>
<dbReference type="InterPro" id="IPR000524">
    <property type="entry name" value="Tscrpt_reg_HTH_GntR"/>
</dbReference>
<dbReference type="EMBL" id="BMYR01000009">
    <property type="protein sequence ID" value="GGW66151.1"/>
    <property type="molecule type" value="Genomic_DNA"/>
</dbReference>
<dbReference type="RefSeq" id="WP_189483336.1">
    <property type="nucleotide sequence ID" value="NZ_BMYR01000009.1"/>
</dbReference>
<reference evidence="6" key="1">
    <citation type="journal article" date="2019" name="Int. J. Syst. Evol. Microbiol.">
        <title>The Global Catalogue of Microorganisms (GCM) 10K type strain sequencing project: providing services to taxonomists for standard genome sequencing and annotation.</title>
        <authorList>
            <consortium name="The Broad Institute Genomics Platform"/>
            <consortium name="The Broad Institute Genome Sequencing Center for Infectious Disease"/>
            <person name="Wu L."/>
            <person name="Ma J."/>
        </authorList>
    </citation>
    <scope>NUCLEOTIDE SEQUENCE [LARGE SCALE GENOMIC DNA]</scope>
    <source>
        <strain evidence="6">KCTC 23723</strain>
    </source>
</reference>
<dbReference type="InterPro" id="IPR036388">
    <property type="entry name" value="WH-like_DNA-bd_sf"/>
</dbReference>
<feature type="domain" description="HTH gntR-type" evidence="4">
    <location>
        <begin position="10"/>
        <end position="78"/>
    </location>
</feature>